<keyword evidence="3" id="KW-0809">Transit peptide</keyword>
<dbReference type="Pfam" id="PF12854">
    <property type="entry name" value="PPR_1"/>
    <property type="match status" value="1"/>
</dbReference>
<evidence type="ECO:0000256" key="3">
    <source>
        <dbReference type="ARBA" id="ARBA00022946"/>
    </source>
</evidence>
<dbReference type="Pfam" id="PF01535">
    <property type="entry name" value="PPR"/>
    <property type="match status" value="2"/>
</dbReference>
<dbReference type="InterPro" id="IPR011990">
    <property type="entry name" value="TPR-like_helical_dom_sf"/>
</dbReference>
<name>M7ZEG8_TRIUA</name>
<dbReference type="EMBL" id="KD274152">
    <property type="protein sequence ID" value="EMS46489.1"/>
    <property type="molecule type" value="Genomic_DNA"/>
</dbReference>
<evidence type="ECO:0000313" key="4">
    <source>
        <dbReference type="EMBL" id="EMS46489.1"/>
    </source>
</evidence>
<evidence type="ECO:0000256" key="2">
    <source>
        <dbReference type="ARBA" id="ARBA00022737"/>
    </source>
</evidence>
<reference evidence="4" key="1">
    <citation type="journal article" date="2013" name="Nature">
        <title>Draft genome of the wheat A-genome progenitor Triticum urartu.</title>
        <authorList>
            <person name="Ling H.Q."/>
            <person name="Zhao S."/>
            <person name="Liu D."/>
            <person name="Wang J."/>
            <person name="Sun H."/>
            <person name="Zhang C."/>
            <person name="Fan H."/>
            <person name="Li D."/>
            <person name="Dong L."/>
            <person name="Tao Y."/>
            <person name="Gao C."/>
            <person name="Wu H."/>
            <person name="Li Y."/>
            <person name="Cui Y."/>
            <person name="Guo X."/>
            <person name="Zheng S."/>
            <person name="Wang B."/>
            <person name="Yu K."/>
            <person name="Liang Q."/>
            <person name="Yang W."/>
            <person name="Lou X."/>
            <person name="Chen J."/>
            <person name="Feng M."/>
            <person name="Jian J."/>
            <person name="Zhang X."/>
            <person name="Luo G."/>
            <person name="Jiang Y."/>
            <person name="Liu J."/>
            <person name="Wang Z."/>
            <person name="Sha Y."/>
            <person name="Zhang B."/>
            <person name="Wu H."/>
            <person name="Tang D."/>
            <person name="Shen Q."/>
            <person name="Xue P."/>
            <person name="Zou S."/>
            <person name="Wang X."/>
            <person name="Liu X."/>
            <person name="Wang F."/>
            <person name="Yang Y."/>
            <person name="An X."/>
            <person name="Dong Z."/>
            <person name="Zhang K."/>
            <person name="Zhang X."/>
            <person name="Luo M.C."/>
            <person name="Dvorak J."/>
            <person name="Tong Y."/>
            <person name="Wang J."/>
            <person name="Yang H."/>
            <person name="Li Z."/>
            <person name="Wang D."/>
            <person name="Zhang A."/>
            <person name="Wang J."/>
        </authorList>
    </citation>
    <scope>NUCLEOTIDE SEQUENCE</scope>
</reference>
<accession>M7ZEG8</accession>
<dbReference type="AlphaFoldDB" id="M7ZEG8"/>
<dbReference type="NCBIfam" id="TIGR00756">
    <property type="entry name" value="PPR"/>
    <property type="match status" value="5"/>
</dbReference>
<gene>
    <name evidence="4" type="ORF">TRIUR3_12948</name>
</gene>
<dbReference type="InterPro" id="IPR002885">
    <property type="entry name" value="PPR_rpt"/>
</dbReference>
<dbReference type="Pfam" id="PF13041">
    <property type="entry name" value="PPR_2"/>
    <property type="match status" value="1"/>
</dbReference>
<dbReference type="eggNOG" id="KOG4197">
    <property type="taxonomic scope" value="Eukaryota"/>
</dbReference>
<dbReference type="Gene3D" id="1.25.40.10">
    <property type="entry name" value="Tetratricopeptide repeat domain"/>
    <property type="match status" value="3"/>
</dbReference>
<evidence type="ECO:0008006" key="5">
    <source>
        <dbReference type="Google" id="ProtNLM"/>
    </source>
</evidence>
<protein>
    <recommendedName>
        <fullName evidence="5">Pentatricopeptide repeat-containing protein</fullName>
    </recommendedName>
</protein>
<organism evidence="4">
    <name type="scientific">Triticum urartu</name>
    <name type="common">Red wild einkorn</name>
    <name type="synonym">Crithodium urartu</name>
    <dbReference type="NCBI Taxonomy" id="4572"/>
    <lineage>
        <taxon>Eukaryota</taxon>
        <taxon>Viridiplantae</taxon>
        <taxon>Streptophyta</taxon>
        <taxon>Embryophyta</taxon>
        <taxon>Tracheophyta</taxon>
        <taxon>Spermatophyta</taxon>
        <taxon>Magnoliopsida</taxon>
        <taxon>Liliopsida</taxon>
        <taxon>Poales</taxon>
        <taxon>Poaceae</taxon>
        <taxon>BOP clade</taxon>
        <taxon>Pooideae</taxon>
        <taxon>Triticodae</taxon>
        <taxon>Triticeae</taxon>
        <taxon>Triticinae</taxon>
        <taxon>Triticum</taxon>
    </lineage>
</organism>
<dbReference type="PANTHER" id="PTHR47447">
    <property type="entry name" value="OS03G0856100 PROTEIN"/>
    <property type="match status" value="1"/>
</dbReference>
<comment type="similarity">
    <text evidence="1">Belongs to the PPR family. P subfamily.</text>
</comment>
<proteinExistence type="inferred from homology"/>
<dbReference type="PROSITE" id="PS51375">
    <property type="entry name" value="PPR"/>
    <property type="match status" value="5"/>
</dbReference>
<evidence type="ECO:0000256" key="1">
    <source>
        <dbReference type="ARBA" id="ARBA00007626"/>
    </source>
</evidence>
<sequence>MGNEGRGGDAFRKGTSFGAAAFVIRPHVFSSSTRLLKRIQLPYPNLLYVISDPTWHARHHLKVRAVLRAQAQTDARAAFEFFRWADRQWCYRHAPEVFDEMLSLLGRTRLHDPARRVMRLMIHRRMRRGTQQFAHLMLSYSRAGKLRSAMRVLQLMQKDGVRRVVEALEMIGVMLQNGCPPDKITYYTVMGFLCKEKRVAEVRGLLGRMMNDAGLFPDQVTYNMLIHVFAKHGHADEALEFLRELEGKRFRVDEVGYSAVVHSFCLNGRMAEAKEIVGEMISKECHPDVVTYSAVVDGFCRIEEIDQARKMMKHMLEFSLY</sequence>
<keyword evidence="2" id="KW-0677">Repeat</keyword>
<dbReference type="PANTHER" id="PTHR47447:SF17">
    <property type="entry name" value="OS12G0638900 PROTEIN"/>
    <property type="match status" value="1"/>
</dbReference>
<dbReference type="STRING" id="4572.M7ZEG8"/>